<evidence type="ECO:0000256" key="3">
    <source>
        <dbReference type="ARBA" id="ARBA00011245"/>
    </source>
</evidence>
<dbReference type="NCBIfam" id="TIGR00456">
    <property type="entry name" value="argS"/>
    <property type="match status" value="1"/>
</dbReference>
<comment type="subcellular location">
    <subcellularLocation>
        <location evidence="1 11">Cytoplasm</location>
    </subcellularLocation>
</comment>
<dbReference type="InterPro" id="IPR014729">
    <property type="entry name" value="Rossmann-like_a/b/a_fold"/>
</dbReference>
<comment type="catalytic activity">
    <reaction evidence="10 11">
        <text>tRNA(Arg) + L-arginine + ATP = L-arginyl-tRNA(Arg) + AMP + diphosphate</text>
        <dbReference type="Rhea" id="RHEA:20301"/>
        <dbReference type="Rhea" id="RHEA-COMP:9658"/>
        <dbReference type="Rhea" id="RHEA-COMP:9673"/>
        <dbReference type="ChEBI" id="CHEBI:30616"/>
        <dbReference type="ChEBI" id="CHEBI:32682"/>
        <dbReference type="ChEBI" id="CHEBI:33019"/>
        <dbReference type="ChEBI" id="CHEBI:78442"/>
        <dbReference type="ChEBI" id="CHEBI:78513"/>
        <dbReference type="ChEBI" id="CHEBI:456215"/>
        <dbReference type="EC" id="6.1.1.19"/>
    </reaction>
</comment>
<evidence type="ECO:0000256" key="11">
    <source>
        <dbReference type="HAMAP-Rule" id="MF_00123"/>
    </source>
</evidence>
<dbReference type="CDD" id="cd07956">
    <property type="entry name" value="Anticodon_Ia_Arg"/>
    <property type="match status" value="1"/>
</dbReference>
<dbReference type="EC" id="6.1.1.19" evidence="11"/>
<dbReference type="SMART" id="SM00836">
    <property type="entry name" value="DALR_1"/>
    <property type="match status" value="1"/>
</dbReference>
<evidence type="ECO:0000256" key="5">
    <source>
        <dbReference type="ARBA" id="ARBA00022598"/>
    </source>
</evidence>
<evidence type="ECO:0000256" key="12">
    <source>
        <dbReference type="RuleBase" id="RU363038"/>
    </source>
</evidence>
<gene>
    <name evidence="11" type="primary">argS</name>
    <name evidence="15" type="ORF">CVV65_16240</name>
</gene>
<feature type="short sequence motif" description="'HIGH' region" evidence="11">
    <location>
        <begin position="130"/>
        <end position="140"/>
    </location>
</feature>
<dbReference type="PANTHER" id="PTHR11956">
    <property type="entry name" value="ARGINYL-TRNA SYNTHETASE"/>
    <property type="match status" value="1"/>
</dbReference>
<dbReference type="Gene3D" id="3.40.50.620">
    <property type="entry name" value="HUPs"/>
    <property type="match status" value="1"/>
</dbReference>
<dbReference type="Pfam" id="PF00750">
    <property type="entry name" value="tRNA-synt_1d"/>
    <property type="match status" value="1"/>
</dbReference>
<dbReference type="SMART" id="SM01016">
    <property type="entry name" value="Arg_tRNA_synt_N"/>
    <property type="match status" value="1"/>
</dbReference>
<dbReference type="PRINTS" id="PR01038">
    <property type="entry name" value="TRNASYNTHARG"/>
</dbReference>
<evidence type="ECO:0000256" key="8">
    <source>
        <dbReference type="ARBA" id="ARBA00022917"/>
    </source>
</evidence>
<evidence type="ECO:0000256" key="6">
    <source>
        <dbReference type="ARBA" id="ARBA00022741"/>
    </source>
</evidence>
<dbReference type="GO" id="GO:0005737">
    <property type="term" value="C:cytoplasm"/>
    <property type="evidence" value="ECO:0007669"/>
    <property type="project" value="UniProtKB-SubCell"/>
</dbReference>
<feature type="domain" description="DALR anticodon binding" evidence="13">
    <location>
        <begin position="435"/>
        <end position="557"/>
    </location>
</feature>
<evidence type="ECO:0000259" key="14">
    <source>
        <dbReference type="SMART" id="SM01016"/>
    </source>
</evidence>
<evidence type="ECO:0000256" key="9">
    <source>
        <dbReference type="ARBA" id="ARBA00023146"/>
    </source>
</evidence>
<dbReference type="HAMAP" id="MF_00123">
    <property type="entry name" value="Arg_tRNA_synth"/>
    <property type="match status" value="1"/>
</dbReference>
<evidence type="ECO:0000256" key="7">
    <source>
        <dbReference type="ARBA" id="ARBA00022840"/>
    </source>
</evidence>
<evidence type="ECO:0000259" key="13">
    <source>
        <dbReference type="SMART" id="SM00836"/>
    </source>
</evidence>
<evidence type="ECO:0000313" key="16">
    <source>
        <dbReference type="Proteomes" id="UP000231932"/>
    </source>
</evidence>
<dbReference type="GO" id="GO:0006420">
    <property type="term" value="P:arginyl-tRNA aminoacylation"/>
    <property type="evidence" value="ECO:0007669"/>
    <property type="project" value="UniProtKB-UniRule"/>
</dbReference>
<dbReference type="AlphaFoldDB" id="A0A2K8NBZ0"/>
<feature type="domain" description="Arginyl tRNA synthetase N-terminal" evidence="14">
    <location>
        <begin position="9"/>
        <end position="93"/>
    </location>
</feature>
<name>A0A2K8NBZ0_9BACL</name>
<dbReference type="Proteomes" id="UP000231932">
    <property type="component" value="Chromosome"/>
</dbReference>
<protein>
    <recommendedName>
        <fullName evidence="11">Arginine--tRNA ligase</fullName>
        <ecNumber evidence="11">6.1.1.19</ecNumber>
    </recommendedName>
    <alternativeName>
        <fullName evidence="11">Arginyl-tRNA synthetase</fullName>
        <shortName evidence="11">ArgRS</shortName>
    </alternativeName>
</protein>
<keyword evidence="6 11" id="KW-0547">Nucleotide-binding</keyword>
<keyword evidence="8 11" id="KW-0648">Protein biosynthesis</keyword>
<dbReference type="KEGG" id="kyr:CVV65_16240"/>
<evidence type="ECO:0000256" key="2">
    <source>
        <dbReference type="ARBA" id="ARBA00005594"/>
    </source>
</evidence>
<dbReference type="InterPro" id="IPR036695">
    <property type="entry name" value="Arg-tRNA-synth_N_sf"/>
</dbReference>
<keyword evidence="7 11" id="KW-0067">ATP-binding</keyword>
<accession>A0A2K8NBZ0</accession>
<dbReference type="PROSITE" id="PS00178">
    <property type="entry name" value="AA_TRNA_LIGASE_I"/>
    <property type="match status" value="1"/>
</dbReference>
<keyword evidence="16" id="KW-1185">Reference proteome</keyword>
<dbReference type="Pfam" id="PF03485">
    <property type="entry name" value="Arg_tRNA_synt_N"/>
    <property type="match status" value="1"/>
</dbReference>
<dbReference type="SUPFAM" id="SSF55190">
    <property type="entry name" value="Arginyl-tRNA synthetase (ArgRS), N-terminal 'additional' domain"/>
    <property type="match status" value="1"/>
</dbReference>
<evidence type="ECO:0000256" key="4">
    <source>
        <dbReference type="ARBA" id="ARBA00022490"/>
    </source>
</evidence>
<evidence type="ECO:0000256" key="10">
    <source>
        <dbReference type="ARBA" id="ARBA00049339"/>
    </source>
</evidence>
<dbReference type="EMBL" id="CP024955">
    <property type="protein sequence ID" value="ATY86287.1"/>
    <property type="molecule type" value="Genomic_DNA"/>
</dbReference>
<dbReference type="SUPFAM" id="SSF52374">
    <property type="entry name" value="Nucleotidylyl transferase"/>
    <property type="match status" value="1"/>
</dbReference>
<dbReference type="CDD" id="cd00671">
    <property type="entry name" value="ArgRS_core"/>
    <property type="match status" value="1"/>
</dbReference>
<keyword evidence="9 11" id="KW-0030">Aminoacyl-tRNA synthetase</keyword>
<dbReference type="Gene3D" id="1.10.730.10">
    <property type="entry name" value="Isoleucyl-tRNA Synthetase, Domain 1"/>
    <property type="match status" value="1"/>
</dbReference>
<keyword evidence="4 11" id="KW-0963">Cytoplasm</keyword>
<dbReference type="Pfam" id="PF05746">
    <property type="entry name" value="DALR_1"/>
    <property type="match status" value="1"/>
</dbReference>
<dbReference type="InterPro" id="IPR035684">
    <property type="entry name" value="ArgRS_core"/>
</dbReference>
<dbReference type="InterPro" id="IPR009080">
    <property type="entry name" value="tRNAsynth_Ia_anticodon-bd"/>
</dbReference>
<dbReference type="RefSeq" id="WP_100669030.1">
    <property type="nucleotide sequence ID" value="NZ_CP024955.1"/>
</dbReference>
<dbReference type="FunFam" id="3.30.1360.70:FF:000003">
    <property type="entry name" value="Arginine--tRNA ligase"/>
    <property type="match status" value="1"/>
</dbReference>
<sequence>MSTLHNVQEKLRRELAAAAGRCGLSVEADLVHLEVPRDKRHGDYSSNTAMQLAKEVRQPPRALAQQLAETLDCRAAGVERVEVAGPGFLNFYLDTGYLDDILREVLKEKGAYGRRAVPRGSRVQVEFVSANPTGRLHIGHARGAAYGDALCRILEWDGYEVQREYYINDAGNQVHNLAKSLEARYFQALGRDVPMPEDGYYGRDVVELAERLVREEGDRYAKMSEEKRYEALKQKGLEAMLQQIRDDLARFRVRFDRWFSERSLYESGAVEETVEELRRRGWVYEADGALWFRSAAFGDDKDRVLIKSDGSYTYLTPDIAYHRDKLERGFDRLIDVWGQDHHGYVGRMKAAVAALGGDPERLVVRLCQLVALYRNGEQVRMSKRTGNAVTMAELMDEVGVDAARYFLLRRSNDSHIDFDLDLAVSQSNENPVYYVQYAHARICSILRQASERGYPDVDQAAESANLQVLRREPEVDLLKWLGNFPAEVEGAAAAYAPHHIVHYLEELAKRFHSFYTSCRVLGEAPEIEVARLALVRGVQWTLRVGLDLLGVAAPEQM</sequence>
<keyword evidence="5 11" id="KW-0436">Ligase</keyword>
<dbReference type="OrthoDB" id="9805987at2"/>
<dbReference type="SUPFAM" id="SSF47323">
    <property type="entry name" value="Anticodon-binding domain of a subclass of class I aminoacyl-tRNA synthetases"/>
    <property type="match status" value="1"/>
</dbReference>
<proteinExistence type="inferred from homology"/>
<dbReference type="GO" id="GO:0004814">
    <property type="term" value="F:arginine-tRNA ligase activity"/>
    <property type="evidence" value="ECO:0007669"/>
    <property type="project" value="UniProtKB-UniRule"/>
</dbReference>
<comment type="subunit">
    <text evidence="3 11">Monomer.</text>
</comment>
<reference evidence="16" key="1">
    <citation type="submission" date="2017-11" db="EMBL/GenBank/DDBJ databases">
        <title>Complete Genome Sequence of Kyrpidia sp. Strain EA-1, a thermophilic, hydrogen-oxidizing Bacterium, isolated from the Azores.</title>
        <authorList>
            <person name="Reiner J.E."/>
            <person name="Lapp C.J."/>
            <person name="Bunk B."/>
            <person name="Gescher J."/>
        </authorList>
    </citation>
    <scope>NUCLEOTIDE SEQUENCE [LARGE SCALE GENOMIC DNA]</scope>
    <source>
        <strain evidence="16">EA-1</strain>
    </source>
</reference>
<dbReference type="PANTHER" id="PTHR11956:SF5">
    <property type="entry name" value="ARGININE--TRNA LIGASE, CYTOPLASMIC"/>
    <property type="match status" value="1"/>
</dbReference>
<dbReference type="FunFam" id="1.10.730.10:FF:000008">
    <property type="entry name" value="Arginine--tRNA ligase"/>
    <property type="match status" value="1"/>
</dbReference>
<evidence type="ECO:0000313" key="15">
    <source>
        <dbReference type="EMBL" id="ATY86287.1"/>
    </source>
</evidence>
<dbReference type="Gene3D" id="3.30.1360.70">
    <property type="entry name" value="Arginyl tRNA synthetase N-terminal domain"/>
    <property type="match status" value="1"/>
</dbReference>
<dbReference type="InterPro" id="IPR005148">
    <property type="entry name" value="Arg-tRNA-synth_N"/>
</dbReference>
<dbReference type="FunFam" id="3.40.50.620:FF:000062">
    <property type="entry name" value="Arginine--tRNA ligase"/>
    <property type="match status" value="1"/>
</dbReference>
<organism evidence="15 16">
    <name type="scientific">Kyrpidia spormannii</name>
    <dbReference type="NCBI Taxonomy" id="2055160"/>
    <lineage>
        <taxon>Bacteria</taxon>
        <taxon>Bacillati</taxon>
        <taxon>Bacillota</taxon>
        <taxon>Bacilli</taxon>
        <taxon>Bacillales</taxon>
        <taxon>Alicyclobacillaceae</taxon>
        <taxon>Kyrpidia</taxon>
    </lineage>
</organism>
<dbReference type="InterPro" id="IPR001412">
    <property type="entry name" value="aa-tRNA-synth_I_CS"/>
</dbReference>
<dbReference type="InterPro" id="IPR008909">
    <property type="entry name" value="DALR_anticod-bd"/>
</dbReference>
<comment type="similarity">
    <text evidence="2 11 12">Belongs to the class-I aminoacyl-tRNA synthetase family.</text>
</comment>
<dbReference type="GO" id="GO:0005524">
    <property type="term" value="F:ATP binding"/>
    <property type="evidence" value="ECO:0007669"/>
    <property type="project" value="UniProtKB-UniRule"/>
</dbReference>
<dbReference type="InterPro" id="IPR001278">
    <property type="entry name" value="Arg-tRNA-ligase"/>
</dbReference>
<evidence type="ECO:0000256" key="1">
    <source>
        <dbReference type="ARBA" id="ARBA00004496"/>
    </source>
</evidence>